<gene>
    <name evidence="6" type="ORF">EVJ58_g6220</name>
</gene>
<organism evidence="6 7">
    <name type="scientific">Rhodofomes roseus</name>
    <dbReference type="NCBI Taxonomy" id="34475"/>
    <lineage>
        <taxon>Eukaryota</taxon>
        <taxon>Fungi</taxon>
        <taxon>Dikarya</taxon>
        <taxon>Basidiomycota</taxon>
        <taxon>Agaricomycotina</taxon>
        <taxon>Agaricomycetes</taxon>
        <taxon>Polyporales</taxon>
        <taxon>Rhodofomes</taxon>
    </lineage>
</organism>
<keyword evidence="2 4" id="KW-0863">Zinc-finger</keyword>
<keyword evidence="3" id="KW-0862">Zinc</keyword>
<name>A0A4Y9Y8A4_9APHY</name>
<keyword evidence="1" id="KW-0479">Metal-binding</keyword>
<evidence type="ECO:0000259" key="5">
    <source>
        <dbReference type="PROSITE" id="PS50865"/>
    </source>
</evidence>
<comment type="caution">
    <text evidence="6">The sequence shown here is derived from an EMBL/GenBank/DDBJ whole genome shotgun (WGS) entry which is preliminary data.</text>
</comment>
<protein>
    <recommendedName>
        <fullName evidence="5">MYND-type domain-containing protein</fullName>
    </recommendedName>
</protein>
<evidence type="ECO:0000313" key="6">
    <source>
        <dbReference type="EMBL" id="TFY58756.1"/>
    </source>
</evidence>
<dbReference type="SUPFAM" id="SSF144232">
    <property type="entry name" value="HIT/MYND zinc finger-like"/>
    <property type="match status" value="1"/>
</dbReference>
<sequence>MSPLSAEVGDAALLFASSLQDPARPKHCARVLCGCLHLLDGMDRDDPYTLNEQYSIPENEDYQAIRRLYPECLDASVAFLALPRSDKNNEELDAFLRTCSCSPALDENTAELLQWLHTFEAARQFTLRDFAEALIRHLSGVLYNAVLTQTVGGTVAMGGLTKHRRKHLDSPLWPTDASRLLPRGVEGSMEGYAASFRLCRDDRLQDTLALVTKLIAICGRSLIPRLLQFHPEWPLRITDLAIRLCEERDSTLGQTIDFDVQLNWMCTLTQIVDFCLSIADPGQINPTDIALFARMTVTYEDTGEVRNCGLLFVCDIILKHLPLFREGTVLFPEAAVDQLIKNFGLFGGVFYRHKLRGDTTVYHPAILATNGKAEAVQSDPLIAAFEGFGWASMVRHCCAPECRETFATAGRAFARCSGCGILRYCSRPCLTRAWKHPTLPHKAVCTKLRVLRERTNLPRDRDLDPDRDRQAFFDACGADEGLTALAQDCGKHLLALIIARRNNSEVLIPDAFLPGADGYGKCSSY</sequence>
<dbReference type="EMBL" id="SEKV01000340">
    <property type="protein sequence ID" value="TFY58756.1"/>
    <property type="molecule type" value="Genomic_DNA"/>
</dbReference>
<dbReference type="Proteomes" id="UP000298390">
    <property type="component" value="Unassembled WGS sequence"/>
</dbReference>
<dbReference type="STRING" id="34475.A0A4Y9Y8A4"/>
<evidence type="ECO:0000313" key="7">
    <source>
        <dbReference type="Proteomes" id="UP000298390"/>
    </source>
</evidence>
<evidence type="ECO:0000256" key="1">
    <source>
        <dbReference type="ARBA" id="ARBA00022723"/>
    </source>
</evidence>
<dbReference type="GO" id="GO:0008270">
    <property type="term" value="F:zinc ion binding"/>
    <property type="evidence" value="ECO:0007669"/>
    <property type="project" value="UniProtKB-KW"/>
</dbReference>
<dbReference type="Gene3D" id="6.10.140.2220">
    <property type="match status" value="1"/>
</dbReference>
<dbReference type="InterPro" id="IPR002893">
    <property type="entry name" value="Znf_MYND"/>
</dbReference>
<accession>A0A4Y9Y8A4</accession>
<feature type="domain" description="MYND-type" evidence="5">
    <location>
        <begin position="402"/>
        <end position="445"/>
    </location>
</feature>
<dbReference type="AlphaFoldDB" id="A0A4Y9Y8A4"/>
<reference evidence="6 7" key="1">
    <citation type="submission" date="2019-01" db="EMBL/GenBank/DDBJ databases">
        <title>Genome sequencing of the rare red list fungi Fomitopsis rosea.</title>
        <authorList>
            <person name="Buettner E."/>
            <person name="Kellner H."/>
        </authorList>
    </citation>
    <scope>NUCLEOTIDE SEQUENCE [LARGE SCALE GENOMIC DNA]</scope>
    <source>
        <strain evidence="6 7">DSM 105464</strain>
    </source>
</reference>
<proteinExistence type="predicted"/>
<dbReference type="PROSITE" id="PS50865">
    <property type="entry name" value="ZF_MYND_2"/>
    <property type="match status" value="1"/>
</dbReference>
<evidence type="ECO:0000256" key="3">
    <source>
        <dbReference type="ARBA" id="ARBA00022833"/>
    </source>
</evidence>
<evidence type="ECO:0000256" key="2">
    <source>
        <dbReference type="ARBA" id="ARBA00022771"/>
    </source>
</evidence>
<evidence type="ECO:0000256" key="4">
    <source>
        <dbReference type="PROSITE-ProRule" id="PRU00134"/>
    </source>
</evidence>